<dbReference type="EMBL" id="FOUB01000023">
    <property type="protein sequence ID" value="SFM31493.1"/>
    <property type="molecule type" value="Genomic_DNA"/>
</dbReference>
<organism evidence="1 2">
    <name type="scientific">Nitrosomonas communis</name>
    <dbReference type="NCBI Taxonomy" id="44574"/>
    <lineage>
        <taxon>Bacteria</taxon>
        <taxon>Pseudomonadati</taxon>
        <taxon>Pseudomonadota</taxon>
        <taxon>Betaproteobacteria</taxon>
        <taxon>Nitrosomonadales</taxon>
        <taxon>Nitrosomonadaceae</taxon>
        <taxon>Nitrosomonas</taxon>
    </lineage>
</organism>
<dbReference type="STRING" id="44574.AAW31_12065"/>
<dbReference type="Proteomes" id="UP000183287">
    <property type="component" value="Unassembled WGS sequence"/>
</dbReference>
<evidence type="ECO:0000313" key="1">
    <source>
        <dbReference type="EMBL" id="SFM31493.1"/>
    </source>
</evidence>
<evidence type="ECO:0000313" key="2">
    <source>
        <dbReference type="Proteomes" id="UP000183287"/>
    </source>
</evidence>
<evidence type="ECO:0008006" key="3">
    <source>
        <dbReference type="Google" id="ProtNLM"/>
    </source>
</evidence>
<sequence>MTAFFMPCFVRLDRTLRLKILLQMMATMLLISLLLLAAPARGEGGGGIEIKSFTLEAVDKGYQINLDADITLNNTLEQALEKGIILYFVSKFTLIDSHWYWLDEEVARSKQRIELSYHALTRQYRLSGNRMVPQGFDTLQEALQTLGKQHNVPIEMKSTLKQDVEYIATLQVWLDISRLAKPFQLEWFSSKDWNLSSEKKEWRIKLPAPHKNLL</sequence>
<protein>
    <recommendedName>
        <fullName evidence="3">Proline rich signal peptide protein</fullName>
    </recommendedName>
</protein>
<accession>A0A1I4PVM6</accession>
<reference evidence="2" key="1">
    <citation type="submission" date="2016-10" db="EMBL/GenBank/DDBJ databases">
        <authorList>
            <person name="Varghese N."/>
            <person name="Submissions S."/>
        </authorList>
    </citation>
    <scope>NUCLEOTIDE SEQUENCE [LARGE SCALE GENOMIC DNA]</scope>
    <source>
        <strain evidence="2">Nm44</strain>
    </source>
</reference>
<proteinExistence type="predicted"/>
<keyword evidence="2" id="KW-1185">Reference proteome</keyword>
<gene>
    <name evidence="1" type="ORF">SAMN05421863_102311</name>
</gene>
<dbReference type="AlphaFoldDB" id="A0A1I4PVM6"/>
<dbReference type="InterPro" id="IPR025500">
    <property type="entry name" value="DUF4390"/>
</dbReference>
<dbReference type="Pfam" id="PF14334">
    <property type="entry name" value="DUF4390"/>
    <property type="match status" value="1"/>
</dbReference>
<name>A0A1I4PVM6_9PROT</name>